<organism evidence="5 6">
    <name type="scientific">Vineibacter terrae</name>
    <dbReference type="NCBI Taxonomy" id="2586908"/>
    <lineage>
        <taxon>Bacteria</taxon>
        <taxon>Pseudomonadati</taxon>
        <taxon>Pseudomonadota</taxon>
        <taxon>Alphaproteobacteria</taxon>
        <taxon>Hyphomicrobiales</taxon>
        <taxon>Vineibacter</taxon>
    </lineage>
</organism>
<dbReference type="Proteomes" id="UP000321638">
    <property type="component" value="Unassembled WGS sequence"/>
</dbReference>
<dbReference type="InterPro" id="IPR000674">
    <property type="entry name" value="Ald_Oxase/Xan_DH_a/b"/>
</dbReference>
<dbReference type="InterPro" id="IPR008274">
    <property type="entry name" value="AldOxase/xan_DH_MoCoBD1"/>
</dbReference>
<dbReference type="PANTHER" id="PTHR11908:SF132">
    <property type="entry name" value="ALDEHYDE OXIDASE 1-RELATED"/>
    <property type="match status" value="1"/>
</dbReference>
<reference evidence="5 6" key="1">
    <citation type="submission" date="2019-06" db="EMBL/GenBank/DDBJ databases">
        <title>New taxonomy in bacterial strain CC-CFT640, isolated from vineyard.</title>
        <authorList>
            <person name="Lin S.-Y."/>
            <person name="Tsai C.-F."/>
            <person name="Young C.-C."/>
        </authorList>
    </citation>
    <scope>NUCLEOTIDE SEQUENCE [LARGE SCALE GENOMIC DNA]</scope>
    <source>
        <strain evidence="5 6">CC-CFT640</strain>
    </source>
</reference>
<comment type="caution">
    <text evidence="5">The sequence shown here is derived from an EMBL/GenBank/DDBJ whole genome shotgun (WGS) entry which is preliminary data.</text>
</comment>
<keyword evidence="2" id="KW-0560">Oxidoreductase</keyword>
<evidence type="ECO:0000313" key="5">
    <source>
        <dbReference type="EMBL" id="TXL73693.1"/>
    </source>
</evidence>
<dbReference type="PANTHER" id="PTHR11908">
    <property type="entry name" value="XANTHINE DEHYDROGENASE"/>
    <property type="match status" value="1"/>
</dbReference>
<dbReference type="InterPro" id="IPR016208">
    <property type="entry name" value="Ald_Oxase/xanthine_DH-like"/>
</dbReference>
<dbReference type="GO" id="GO:0005506">
    <property type="term" value="F:iron ion binding"/>
    <property type="evidence" value="ECO:0007669"/>
    <property type="project" value="InterPro"/>
</dbReference>
<dbReference type="SUPFAM" id="SSF56003">
    <property type="entry name" value="Molybdenum cofactor-binding domain"/>
    <property type="match status" value="1"/>
</dbReference>
<dbReference type="RefSeq" id="WP_147848737.1">
    <property type="nucleotide sequence ID" value="NZ_VDUZ01000023.1"/>
</dbReference>
<dbReference type="Pfam" id="PF01315">
    <property type="entry name" value="Ald_Xan_dh_C"/>
    <property type="match status" value="1"/>
</dbReference>
<dbReference type="OrthoDB" id="9758509at2"/>
<dbReference type="Gene3D" id="3.90.1170.50">
    <property type="entry name" value="Aldehyde oxidase/xanthine dehydrogenase, a/b hammerhead"/>
    <property type="match status" value="1"/>
</dbReference>
<feature type="region of interest" description="Disordered" evidence="3">
    <location>
        <begin position="1"/>
        <end position="23"/>
    </location>
</feature>
<name>A0A5C8PKA3_9HYPH</name>
<feature type="domain" description="Aldehyde oxidase/xanthine dehydrogenase a/b hammerhead" evidence="4">
    <location>
        <begin position="20"/>
        <end position="141"/>
    </location>
</feature>
<dbReference type="Pfam" id="PF20256">
    <property type="entry name" value="MoCoBD_2"/>
    <property type="match status" value="1"/>
</dbReference>
<evidence type="ECO:0000313" key="6">
    <source>
        <dbReference type="Proteomes" id="UP000321638"/>
    </source>
</evidence>
<dbReference type="Gene3D" id="3.30.365.10">
    <property type="entry name" value="Aldehyde oxidase/xanthine dehydrogenase, molybdopterin binding domain"/>
    <property type="match status" value="4"/>
</dbReference>
<dbReference type="Pfam" id="PF02738">
    <property type="entry name" value="MoCoBD_1"/>
    <property type="match status" value="1"/>
</dbReference>
<keyword evidence="1" id="KW-0500">Molybdenum</keyword>
<dbReference type="InterPro" id="IPR046867">
    <property type="entry name" value="AldOxase/xan_DH_MoCoBD2"/>
</dbReference>
<evidence type="ECO:0000259" key="4">
    <source>
        <dbReference type="SMART" id="SM01008"/>
    </source>
</evidence>
<dbReference type="EMBL" id="VDUZ01000023">
    <property type="protein sequence ID" value="TXL73693.1"/>
    <property type="molecule type" value="Genomic_DNA"/>
</dbReference>
<accession>A0A5C8PKA3</accession>
<proteinExistence type="predicted"/>
<dbReference type="InterPro" id="IPR037165">
    <property type="entry name" value="AldOxase/xan_DH_Mopterin-bd_sf"/>
</dbReference>
<dbReference type="SMART" id="SM01008">
    <property type="entry name" value="Ald_Xan_dh_C"/>
    <property type="match status" value="1"/>
</dbReference>
<dbReference type="GO" id="GO:0016491">
    <property type="term" value="F:oxidoreductase activity"/>
    <property type="evidence" value="ECO:0007669"/>
    <property type="project" value="UniProtKB-KW"/>
</dbReference>
<protein>
    <submittedName>
        <fullName evidence="5">Xanthine dehydrogenase family protein molybdopterin-binding subunit</fullName>
    </submittedName>
</protein>
<keyword evidence="6" id="KW-1185">Reference proteome</keyword>
<evidence type="ECO:0000256" key="2">
    <source>
        <dbReference type="ARBA" id="ARBA00023002"/>
    </source>
</evidence>
<evidence type="ECO:0000256" key="3">
    <source>
        <dbReference type="SAM" id="MobiDB-lite"/>
    </source>
</evidence>
<gene>
    <name evidence="5" type="ORF">FHP25_19990</name>
</gene>
<dbReference type="AlphaFoldDB" id="A0A5C8PKA3"/>
<dbReference type="InterPro" id="IPR036856">
    <property type="entry name" value="Ald_Oxase/Xan_DH_a/b_sf"/>
</dbReference>
<sequence>MTKFGIGQSTTRVEDPRLLTGGGRYTDDTRLDAPAARAYVLRSPHAHAAIRKIDTAAAKAAPGVLVVLTGDDVKAAGFGDLPCLVPLQNRDGSMRGDTRRPILAQGRVRHVGDPVALVVAETLEQAKDAAELIEVDYDPLPAVVDTFGAAEKGAPQIWDEIKGNECFDWEMGNRAGTDAAFAKADRVVKLRLVNNRLVVNSMEPRGAIATYEAAGDRSTLWLSSQGVSVIRPYVADMVLKIGQDKLRVRTGDVGGGFGMKIFVHPEYPMVVWASRLLKRTVKWIPDRQEAFLSDVQGRDHVSFAEMALDKDCRFLGLRVTTYAALGAYLSHFSTFIPTMAGTGMLAGLYQTPAIYVNVKGIMTNTVPTDAYRGAGRPEAAYLLERFVDHIARETGLTPDEIRARNLVRPDQIPWTTALGDVMDSGKFEAVMRKSMEKADWQGFAARRADSAKRGKWRGIGLATYVEKCGGGTPDTAVIKFNDDETLTAYIGNQTNGQGHETLYTQILSDRLGVDAERIRIVQGDSDVVPDGMTGGSRASPVGGAAMLGVSDKIIAKGKLVAATVLEASAGDIEYKDGSFAIVGTDRRLSLFETAKAARDAKNLPADETPGLDDSFTREGTHATFPNGCHICELEVDPDTGTVTIHRYTVVDDFGAVMNPLLLMGQVHGGIGQGVGQALTEHTVYDNDTGQLLSGSFMDYAMPRADVVPHVHFDLHNSPCTTNPLGVKGAGEAGAIGAPPAVINAIVDALHPQTGITHVDMPATAHSIWRAIQAARAGNKVAAE</sequence>
<evidence type="ECO:0000256" key="1">
    <source>
        <dbReference type="ARBA" id="ARBA00022505"/>
    </source>
</evidence>
<dbReference type="SUPFAM" id="SSF54665">
    <property type="entry name" value="CO dehydrogenase molybdoprotein N-domain-like"/>
    <property type="match status" value="1"/>
</dbReference>